<dbReference type="Proteomes" id="UP000603453">
    <property type="component" value="Unassembled WGS sequence"/>
</dbReference>
<accession>A0A8H7QM45</accession>
<evidence type="ECO:0000313" key="10">
    <source>
        <dbReference type="Proteomes" id="UP000603453"/>
    </source>
</evidence>
<dbReference type="GO" id="GO:0000049">
    <property type="term" value="F:tRNA binding"/>
    <property type="evidence" value="ECO:0007669"/>
    <property type="project" value="TreeGrafter"/>
</dbReference>
<sequence length="349" mass="39456">MTSLCLEQLLTNKKSSCFVLVKDTIRLSSLPILTDIGKRALDEDKTLIVLLTETSPTFWRQQFATNKQKNIFILDAYTDPHGWNNEPSLDTAQDVQVRNVQDMERLILSPILKKTTENPNCTLLIDSLAPLAMISQHRTYQLVKALESLTTDAIRLIVGFHSDLRFVSKTGLNMQDSLDRLASVIIKLEALKERTHFETQAALTGFVPQDVFSYLTVTSNCVSKGGIAHIQWRRKSGKVTYESNGFIQNGAYLEVVPTSQLTGTVEETVEDREEDVPLDPKMDPTANLSFNLSLTDEQRKQKEDLVLPYIKAQQFEVTMDEEKKTGLIYYDPDAADDFDDEDPDDDLDI</sequence>
<evidence type="ECO:0000256" key="3">
    <source>
        <dbReference type="ARBA" id="ARBA00005043"/>
    </source>
</evidence>
<dbReference type="InterPro" id="IPR027417">
    <property type="entry name" value="P-loop_NTPase"/>
</dbReference>
<comment type="pathway">
    <text evidence="3">tRNA modification; 5-methoxycarbonylmethyl-2-thiouridine-tRNA biosynthesis.</text>
</comment>
<protein>
    <recommendedName>
        <fullName evidence="5">Elongator complex protein 5</fullName>
    </recommendedName>
</protein>
<dbReference type="CDD" id="cd19496">
    <property type="entry name" value="Elp5"/>
    <property type="match status" value="1"/>
</dbReference>
<comment type="similarity">
    <text evidence="4">Belongs to the ELP5 family.</text>
</comment>
<keyword evidence="6" id="KW-0963">Cytoplasm</keyword>
<name>A0A8H7QM45_9FUNG</name>
<dbReference type="GO" id="GO:0005829">
    <property type="term" value="C:cytosol"/>
    <property type="evidence" value="ECO:0007669"/>
    <property type="project" value="TreeGrafter"/>
</dbReference>
<dbReference type="EMBL" id="JAEPRD010000178">
    <property type="protein sequence ID" value="KAG2195153.1"/>
    <property type="molecule type" value="Genomic_DNA"/>
</dbReference>
<dbReference type="PANTHER" id="PTHR15641:SF1">
    <property type="entry name" value="ELONGATOR COMPLEX PROTEIN 5"/>
    <property type="match status" value="1"/>
</dbReference>
<evidence type="ECO:0000256" key="5">
    <source>
        <dbReference type="ARBA" id="ARBA00020264"/>
    </source>
</evidence>
<reference evidence="9" key="1">
    <citation type="submission" date="2020-12" db="EMBL/GenBank/DDBJ databases">
        <title>Metabolic potential, ecology and presence of endohyphal bacteria is reflected in genomic diversity of Mucoromycotina.</title>
        <authorList>
            <person name="Muszewska A."/>
            <person name="Okrasinska A."/>
            <person name="Steczkiewicz K."/>
            <person name="Drgas O."/>
            <person name="Orlowska M."/>
            <person name="Perlinska-Lenart U."/>
            <person name="Aleksandrzak-Piekarczyk T."/>
            <person name="Szatraj K."/>
            <person name="Zielenkiewicz U."/>
            <person name="Pilsyk S."/>
            <person name="Malc E."/>
            <person name="Mieczkowski P."/>
            <person name="Kruszewska J.S."/>
            <person name="Biernat P."/>
            <person name="Pawlowska J."/>
        </authorList>
    </citation>
    <scope>NUCLEOTIDE SEQUENCE</scope>
    <source>
        <strain evidence="9">WA0000017839</strain>
    </source>
</reference>
<comment type="caution">
    <text evidence="9">The sequence shown here is derived from an EMBL/GenBank/DDBJ whole genome shotgun (WGS) entry which is preliminary data.</text>
</comment>
<dbReference type="Pfam" id="PF10483">
    <property type="entry name" value="Elong_Iki1"/>
    <property type="match status" value="1"/>
</dbReference>
<evidence type="ECO:0000256" key="1">
    <source>
        <dbReference type="ARBA" id="ARBA00004123"/>
    </source>
</evidence>
<dbReference type="OrthoDB" id="166907at2759"/>
<proteinExistence type="inferred from homology"/>
<keyword evidence="8" id="KW-0539">Nucleus</keyword>
<keyword evidence="10" id="KW-1185">Reference proteome</keyword>
<keyword evidence="7" id="KW-0819">tRNA processing</keyword>
<dbReference type="UniPathway" id="UPA00988"/>
<dbReference type="GO" id="GO:0005634">
    <property type="term" value="C:nucleus"/>
    <property type="evidence" value="ECO:0007669"/>
    <property type="project" value="UniProtKB-SubCell"/>
</dbReference>
<dbReference type="AlphaFoldDB" id="A0A8H7QM45"/>
<evidence type="ECO:0000256" key="4">
    <source>
        <dbReference type="ARBA" id="ARBA00009567"/>
    </source>
</evidence>
<dbReference type="Gene3D" id="3.40.50.300">
    <property type="entry name" value="P-loop containing nucleotide triphosphate hydrolases"/>
    <property type="match status" value="1"/>
</dbReference>
<evidence type="ECO:0000256" key="8">
    <source>
        <dbReference type="ARBA" id="ARBA00023242"/>
    </source>
</evidence>
<evidence type="ECO:0000256" key="2">
    <source>
        <dbReference type="ARBA" id="ARBA00004496"/>
    </source>
</evidence>
<dbReference type="GO" id="GO:0033588">
    <property type="term" value="C:elongator holoenzyme complex"/>
    <property type="evidence" value="ECO:0007669"/>
    <property type="project" value="InterPro"/>
</dbReference>
<comment type="subcellular location">
    <subcellularLocation>
        <location evidence="2">Cytoplasm</location>
    </subcellularLocation>
    <subcellularLocation>
        <location evidence="1">Nucleus</location>
    </subcellularLocation>
</comment>
<dbReference type="PANTHER" id="PTHR15641">
    <property type="entry name" value="ELONGATOR COMPLEX PROTEIN 5"/>
    <property type="match status" value="1"/>
</dbReference>
<evidence type="ECO:0000256" key="7">
    <source>
        <dbReference type="ARBA" id="ARBA00022694"/>
    </source>
</evidence>
<evidence type="ECO:0000256" key="6">
    <source>
        <dbReference type="ARBA" id="ARBA00022490"/>
    </source>
</evidence>
<evidence type="ECO:0000313" key="9">
    <source>
        <dbReference type="EMBL" id="KAG2195153.1"/>
    </source>
</evidence>
<organism evidence="9 10">
    <name type="scientific">Mucor saturninus</name>
    <dbReference type="NCBI Taxonomy" id="64648"/>
    <lineage>
        <taxon>Eukaryota</taxon>
        <taxon>Fungi</taxon>
        <taxon>Fungi incertae sedis</taxon>
        <taxon>Mucoromycota</taxon>
        <taxon>Mucoromycotina</taxon>
        <taxon>Mucoromycetes</taxon>
        <taxon>Mucorales</taxon>
        <taxon>Mucorineae</taxon>
        <taxon>Mucoraceae</taxon>
        <taxon>Mucor</taxon>
    </lineage>
</organism>
<dbReference type="GO" id="GO:0002098">
    <property type="term" value="P:tRNA wobble uridine modification"/>
    <property type="evidence" value="ECO:0007669"/>
    <property type="project" value="InterPro"/>
</dbReference>
<dbReference type="InterPro" id="IPR019519">
    <property type="entry name" value="Elp5"/>
</dbReference>
<gene>
    <name evidence="9" type="ORF">INT47_006602</name>
</gene>